<sequence length="83" mass="8672">MGSPPLLVHGHPVGRPPTFTGPCPLVSADRLRVTTRRTGADEGSESSRPRQRPTVTPASSQAPGEGQEAAEKPVPEQNQPVPG</sequence>
<dbReference type="EMBL" id="BSEV01000007">
    <property type="protein sequence ID" value="GLK10192.1"/>
    <property type="molecule type" value="Genomic_DNA"/>
</dbReference>
<reference evidence="2" key="1">
    <citation type="journal article" date="2014" name="Int. J. Syst. Evol. Microbiol.">
        <title>Complete genome sequence of Corynebacterium casei LMG S-19264T (=DSM 44701T), isolated from a smear-ripened cheese.</title>
        <authorList>
            <consortium name="US DOE Joint Genome Institute (JGI-PGF)"/>
            <person name="Walter F."/>
            <person name="Albersmeier A."/>
            <person name="Kalinowski J."/>
            <person name="Ruckert C."/>
        </authorList>
    </citation>
    <scope>NUCLEOTIDE SEQUENCE</scope>
    <source>
        <strain evidence="2">VKM Ac-2007</strain>
    </source>
</reference>
<accession>A0A9W6I1X3</accession>
<keyword evidence="3" id="KW-1185">Reference proteome</keyword>
<evidence type="ECO:0000313" key="2">
    <source>
        <dbReference type="EMBL" id="GLK10192.1"/>
    </source>
</evidence>
<protein>
    <submittedName>
        <fullName evidence="2">Uncharacterized protein</fullName>
    </submittedName>
</protein>
<gene>
    <name evidence="2" type="ORF">GCM10017600_35980</name>
</gene>
<comment type="caution">
    <text evidence="2">The sequence shown here is derived from an EMBL/GenBank/DDBJ whole genome shotgun (WGS) entry which is preliminary data.</text>
</comment>
<feature type="compositionally biased region" description="Polar residues" evidence="1">
    <location>
        <begin position="53"/>
        <end position="62"/>
    </location>
</feature>
<dbReference type="AlphaFoldDB" id="A0A9W6I1X3"/>
<evidence type="ECO:0000256" key="1">
    <source>
        <dbReference type="SAM" id="MobiDB-lite"/>
    </source>
</evidence>
<reference evidence="2" key="2">
    <citation type="submission" date="2023-01" db="EMBL/GenBank/DDBJ databases">
        <authorList>
            <person name="Sun Q."/>
            <person name="Evtushenko L."/>
        </authorList>
    </citation>
    <scope>NUCLEOTIDE SEQUENCE</scope>
    <source>
        <strain evidence="2">VKM Ac-2007</strain>
    </source>
</reference>
<organism evidence="2 3">
    <name type="scientific">Streptosporangium carneum</name>
    <dbReference type="NCBI Taxonomy" id="47481"/>
    <lineage>
        <taxon>Bacteria</taxon>
        <taxon>Bacillati</taxon>
        <taxon>Actinomycetota</taxon>
        <taxon>Actinomycetes</taxon>
        <taxon>Streptosporangiales</taxon>
        <taxon>Streptosporangiaceae</taxon>
        <taxon>Streptosporangium</taxon>
    </lineage>
</organism>
<evidence type="ECO:0000313" key="3">
    <source>
        <dbReference type="Proteomes" id="UP001143474"/>
    </source>
</evidence>
<dbReference type="Proteomes" id="UP001143474">
    <property type="component" value="Unassembled WGS sequence"/>
</dbReference>
<feature type="region of interest" description="Disordered" evidence="1">
    <location>
        <begin position="1"/>
        <end position="83"/>
    </location>
</feature>
<proteinExistence type="predicted"/>
<name>A0A9W6I1X3_9ACTN</name>